<comment type="pathway">
    <text evidence="1 7">Amine and polyamine biosynthesis; betaine biosynthesis via choline pathway [regulation].</text>
</comment>
<dbReference type="InterPro" id="IPR036271">
    <property type="entry name" value="Tet_transcr_reg_TetR-rel_C_sf"/>
</dbReference>
<evidence type="ECO:0000256" key="8">
    <source>
        <dbReference type="PROSITE-ProRule" id="PRU00335"/>
    </source>
</evidence>
<dbReference type="GO" id="GO:0019285">
    <property type="term" value="P:glycine betaine biosynthetic process from choline"/>
    <property type="evidence" value="ECO:0007669"/>
    <property type="project" value="UniProtKB-UniRule"/>
</dbReference>
<dbReference type="HAMAP" id="MF_00768">
    <property type="entry name" value="HTH_type_BetI"/>
    <property type="match status" value="1"/>
</dbReference>
<organism evidence="10 11">
    <name type="scientific">Chania multitudinisentens RB-25</name>
    <dbReference type="NCBI Taxonomy" id="1441930"/>
    <lineage>
        <taxon>Bacteria</taxon>
        <taxon>Pseudomonadati</taxon>
        <taxon>Pseudomonadota</taxon>
        <taxon>Gammaproteobacteria</taxon>
        <taxon>Enterobacterales</taxon>
        <taxon>Yersiniaceae</taxon>
        <taxon>Chania</taxon>
    </lineage>
</organism>
<reference evidence="10 11" key="2">
    <citation type="submission" date="2015-03" db="EMBL/GenBank/DDBJ databases">
        <authorList>
            <person name="Chan K.-G."/>
        </authorList>
    </citation>
    <scope>NUCLEOTIDE SEQUENCE [LARGE SCALE GENOMIC DNA]</scope>
    <source>
        <strain evidence="10 11">RB-25</strain>
    </source>
</reference>
<protein>
    <recommendedName>
        <fullName evidence="7">HTH-type transcriptional regulator BetI</fullName>
    </recommendedName>
</protein>
<comment type="function">
    <text evidence="6">Repressor involved in the biosynthesis of the osmoprotectant glycine betaine. It represses transcription of the choline transporter BetT and the genes of BetAB involved in the synthesis of glycine betaine.</text>
</comment>
<accession>W0LKG2</accession>
<dbReference type="GO" id="GO:0045892">
    <property type="term" value="P:negative regulation of DNA-templated transcription"/>
    <property type="evidence" value="ECO:0007669"/>
    <property type="project" value="UniProtKB-UniRule"/>
</dbReference>
<feature type="DNA-binding region" description="H-T-H motif" evidence="7 8">
    <location>
        <begin position="31"/>
        <end position="50"/>
    </location>
</feature>
<dbReference type="Pfam" id="PF13977">
    <property type="entry name" value="TetR_C_6"/>
    <property type="match status" value="1"/>
</dbReference>
<evidence type="ECO:0000313" key="10">
    <source>
        <dbReference type="EMBL" id="AHG22465.1"/>
    </source>
</evidence>
<name>W0LKG2_9GAMM</name>
<dbReference type="NCBIfam" id="TIGR03384">
    <property type="entry name" value="betaine_BetI"/>
    <property type="match status" value="1"/>
</dbReference>
<evidence type="ECO:0000256" key="6">
    <source>
        <dbReference type="ARBA" id="ARBA00024936"/>
    </source>
</evidence>
<keyword evidence="3 7" id="KW-0805">Transcription regulation</keyword>
<evidence type="ECO:0000256" key="1">
    <source>
        <dbReference type="ARBA" id="ARBA00004719"/>
    </source>
</evidence>
<dbReference type="InterPro" id="IPR017757">
    <property type="entry name" value="Tscrpt_rep_BetI"/>
</dbReference>
<dbReference type="OrthoDB" id="7618612at2"/>
<dbReference type="Proteomes" id="UP000019030">
    <property type="component" value="Chromosome"/>
</dbReference>
<evidence type="ECO:0000256" key="7">
    <source>
        <dbReference type="HAMAP-Rule" id="MF_00768"/>
    </source>
</evidence>
<dbReference type="GO" id="GO:0003677">
    <property type="term" value="F:DNA binding"/>
    <property type="evidence" value="ECO:0007669"/>
    <property type="project" value="UniProtKB-UniRule"/>
</dbReference>
<dbReference type="PROSITE" id="PS50977">
    <property type="entry name" value="HTH_TETR_2"/>
    <property type="match status" value="1"/>
</dbReference>
<dbReference type="EMBL" id="CP007044">
    <property type="protein sequence ID" value="AHG22465.1"/>
    <property type="molecule type" value="Genomic_DNA"/>
</dbReference>
<keyword evidence="2 7" id="KW-0678">Repressor</keyword>
<dbReference type="RefSeq" id="WP_024910658.1">
    <property type="nucleotide sequence ID" value="NZ_CP007044.2"/>
</dbReference>
<keyword evidence="5 7" id="KW-0804">Transcription</keyword>
<keyword evidence="11" id="KW-1185">Reference proteome</keyword>
<comment type="function">
    <text evidence="7">Repressor involved in choline regulation of the bet genes.</text>
</comment>
<evidence type="ECO:0000256" key="3">
    <source>
        <dbReference type="ARBA" id="ARBA00023015"/>
    </source>
</evidence>
<dbReference type="InterPro" id="IPR039538">
    <property type="entry name" value="BetI_C"/>
</dbReference>
<evidence type="ECO:0000256" key="4">
    <source>
        <dbReference type="ARBA" id="ARBA00023125"/>
    </source>
</evidence>
<dbReference type="InterPro" id="IPR009057">
    <property type="entry name" value="Homeodomain-like_sf"/>
</dbReference>
<dbReference type="PANTHER" id="PTHR43479:SF11">
    <property type="entry name" value="ACREF_ENVCD OPERON REPRESSOR-RELATED"/>
    <property type="match status" value="1"/>
</dbReference>
<evidence type="ECO:0000256" key="2">
    <source>
        <dbReference type="ARBA" id="ARBA00022491"/>
    </source>
</evidence>
<feature type="domain" description="HTH tetR-type" evidence="9">
    <location>
        <begin position="8"/>
        <end position="68"/>
    </location>
</feature>
<evidence type="ECO:0000259" key="9">
    <source>
        <dbReference type="PROSITE" id="PS50977"/>
    </source>
</evidence>
<dbReference type="Pfam" id="PF00440">
    <property type="entry name" value="TetR_N"/>
    <property type="match status" value="1"/>
</dbReference>
<evidence type="ECO:0000313" key="11">
    <source>
        <dbReference type="Proteomes" id="UP000019030"/>
    </source>
</evidence>
<dbReference type="HOGENOM" id="CLU_069356_15_4_6"/>
<dbReference type="GO" id="GO:0003700">
    <property type="term" value="F:DNA-binding transcription factor activity"/>
    <property type="evidence" value="ECO:0007669"/>
    <property type="project" value="UniProtKB-UniRule"/>
</dbReference>
<keyword evidence="4 7" id="KW-0238">DNA-binding</keyword>
<gene>
    <name evidence="7" type="primary">betI</name>
    <name evidence="10" type="ORF">Z042_24795</name>
</gene>
<dbReference type="Gene3D" id="1.10.357.10">
    <property type="entry name" value="Tetracycline Repressor, domain 2"/>
    <property type="match status" value="1"/>
</dbReference>
<dbReference type="AlphaFoldDB" id="W0LKG2"/>
<dbReference type="KEGG" id="sfo:Z042_24795"/>
<dbReference type="UniPathway" id="UPA00529"/>
<proteinExistence type="inferred from homology"/>
<reference evidence="10 11" key="1">
    <citation type="submission" date="2014-01" db="EMBL/GenBank/DDBJ databases">
        <title>Isolation of Serratia multitudinisentens RB-25 from Ex-Landfill site.</title>
        <authorList>
            <person name="Robson E.H.J."/>
        </authorList>
    </citation>
    <scope>NUCLEOTIDE SEQUENCE [LARGE SCALE GENOMIC DNA]</scope>
    <source>
        <strain evidence="10 11">RB-25</strain>
    </source>
</reference>
<dbReference type="InterPro" id="IPR001647">
    <property type="entry name" value="HTH_TetR"/>
</dbReference>
<dbReference type="InterPro" id="IPR050624">
    <property type="entry name" value="HTH-type_Tx_Regulator"/>
</dbReference>
<sequence length="195" mass="21643">MYRKNIPEQRKEQLINAACAAIGDVGLAGVTISQVASLAGMSSGLVSHYFGDKDAFLNATMRKVLCDLHDAIAECRKNADASVKAQLFAIIDGNFHPSQTNPLSMRIWLDFWAASMHQPALCRLQRVNNQRLFSNICFQFQRNMPKEQARKAARGLAAMIDGLWLRGSLTGTDFNADKASEIAYDYVERVLLSDT</sequence>
<dbReference type="PANTHER" id="PTHR43479">
    <property type="entry name" value="ACREF/ENVCD OPERON REPRESSOR-RELATED"/>
    <property type="match status" value="1"/>
</dbReference>
<dbReference type="PATRIC" id="fig|1441930.4.peg.4909"/>
<dbReference type="STRING" id="1441930.Z042_24795"/>
<dbReference type="SUPFAM" id="SSF48498">
    <property type="entry name" value="Tetracyclin repressor-like, C-terminal domain"/>
    <property type="match status" value="1"/>
</dbReference>
<evidence type="ECO:0000256" key="5">
    <source>
        <dbReference type="ARBA" id="ARBA00023163"/>
    </source>
</evidence>
<dbReference type="NCBIfam" id="NF001978">
    <property type="entry name" value="PRK00767.1"/>
    <property type="match status" value="1"/>
</dbReference>
<dbReference type="SUPFAM" id="SSF46689">
    <property type="entry name" value="Homeodomain-like"/>
    <property type="match status" value="1"/>
</dbReference>
<dbReference type="eggNOG" id="COG1309">
    <property type="taxonomic scope" value="Bacteria"/>
</dbReference>